<protein>
    <submittedName>
        <fullName evidence="1">Class I SAM-dependent methyltransferase</fullName>
        <ecNumber evidence="1">2.1.1.-</ecNumber>
    </submittedName>
</protein>
<evidence type="ECO:0000313" key="1">
    <source>
        <dbReference type="EMBL" id="MFB9211949.1"/>
    </source>
</evidence>
<keyword evidence="1" id="KW-0808">Transferase</keyword>
<keyword evidence="2" id="KW-1185">Reference proteome</keyword>
<dbReference type="GO" id="GO:0008168">
    <property type="term" value="F:methyltransferase activity"/>
    <property type="evidence" value="ECO:0007669"/>
    <property type="project" value="UniProtKB-KW"/>
</dbReference>
<keyword evidence="1" id="KW-0489">Methyltransferase</keyword>
<gene>
    <name evidence="1" type="ORF">ACFFUR_09030</name>
</gene>
<dbReference type="EMBL" id="JBHMEW010000056">
    <property type="protein sequence ID" value="MFB9211949.1"/>
    <property type="molecule type" value="Genomic_DNA"/>
</dbReference>
<comment type="caution">
    <text evidence="1">The sequence shown here is derived from an EMBL/GenBank/DDBJ whole genome shotgun (WGS) entry which is preliminary data.</text>
</comment>
<dbReference type="EC" id="2.1.1.-" evidence="1"/>
<organism evidence="1 2">
    <name type="scientific">Echinicola jeungdonensis</name>
    <dbReference type="NCBI Taxonomy" id="709343"/>
    <lineage>
        <taxon>Bacteria</taxon>
        <taxon>Pseudomonadati</taxon>
        <taxon>Bacteroidota</taxon>
        <taxon>Cytophagia</taxon>
        <taxon>Cytophagales</taxon>
        <taxon>Cyclobacteriaceae</taxon>
        <taxon>Echinicola</taxon>
    </lineage>
</organism>
<reference evidence="1 2" key="1">
    <citation type="submission" date="2024-09" db="EMBL/GenBank/DDBJ databases">
        <authorList>
            <person name="Sun Q."/>
            <person name="Mori K."/>
        </authorList>
    </citation>
    <scope>NUCLEOTIDE SEQUENCE [LARGE SCALE GENOMIC DNA]</scope>
    <source>
        <strain evidence="1 2">CECT 7682</strain>
    </source>
</reference>
<dbReference type="GO" id="GO:0032259">
    <property type="term" value="P:methylation"/>
    <property type="evidence" value="ECO:0007669"/>
    <property type="project" value="UniProtKB-KW"/>
</dbReference>
<dbReference type="Gene3D" id="3.40.50.150">
    <property type="entry name" value="Vaccinia Virus protein VP39"/>
    <property type="match status" value="1"/>
</dbReference>
<evidence type="ECO:0000313" key="2">
    <source>
        <dbReference type="Proteomes" id="UP001589654"/>
    </source>
</evidence>
<dbReference type="RefSeq" id="WP_290247030.1">
    <property type="nucleotide sequence ID" value="NZ_JAUFQT010000001.1"/>
</dbReference>
<dbReference type="SUPFAM" id="SSF53335">
    <property type="entry name" value="S-adenosyl-L-methionine-dependent methyltransferases"/>
    <property type="match status" value="1"/>
</dbReference>
<sequence length="198" mass="23451">MKNKELDIFEEIIKAKKPNKVLEWGSGFSTLYFPSLHSMDLWISVEHDKDWAKAVGGKYLLPYVEIHHVPSEIEGWNNQGDWKIDGTYEEFETYVNYPEKYKPFDLIIIDGRARVPCLRKAKDLLAPKGIIIFHDCNREHYHQYQSHFKFGQFITDHRKEYGGLWVGSKDIPLENLVNVKRHLNLWKLHSKLSLMFKF</sequence>
<name>A0ABV5J7K8_9BACT</name>
<dbReference type="InterPro" id="IPR029063">
    <property type="entry name" value="SAM-dependent_MTases_sf"/>
</dbReference>
<accession>A0ABV5J7K8</accession>
<dbReference type="Proteomes" id="UP001589654">
    <property type="component" value="Unassembled WGS sequence"/>
</dbReference>
<proteinExistence type="predicted"/>